<evidence type="ECO:0000313" key="3">
    <source>
        <dbReference type="EMBL" id="UMM11305.1"/>
    </source>
</evidence>
<dbReference type="AlphaFoldDB" id="A0AAE9E154"/>
<feature type="signal peptide" evidence="1">
    <location>
        <begin position="1"/>
        <end position="24"/>
    </location>
</feature>
<dbReference type="OMA" id="CAPNSAW"/>
<accession>A0AAE9E154</accession>
<reference evidence="2 4" key="2">
    <citation type="submission" date="2022-05" db="EMBL/GenBank/DDBJ databases">
        <title>Chromosome-level reference genomes for two strains of Caenorhabditis briggsae: an improved platform for comparative genomics.</title>
        <authorList>
            <person name="Stevens L."/>
            <person name="Andersen E.C."/>
        </authorList>
    </citation>
    <scope>NUCLEOTIDE SEQUENCE [LARGE SCALE GENOMIC DNA]</scope>
    <source>
        <strain evidence="2">QX1410_ONT</strain>
        <tissue evidence="2">Whole-organism</tissue>
    </source>
</reference>
<dbReference type="EMBL" id="CP092620">
    <property type="protein sequence ID" value="UMM11305.1"/>
    <property type="molecule type" value="Genomic_DNA"/>
</dbReference>
<evidence type="ECO:0000313" key="4">
    <source>
        <dbReference type="Proteomes" id="UP000827892"/>
    </source>
</evidence>
<evidence type="ECO:0000256" key="1">
    <source>
        <dbReference type="SAM" id="SignalP"/>
    </source>
</evidence>
<keyword evidence="5" id="KW-1185">Reference proteome</keyword>
<name>A0AAE9E154_CAEBR</name>
<organism evidence="3 5">
    <name type="scientific">Caenorhabditis briggsae</name>
    <dbReference type="NCBI Taxonomy" id="6238"/>
    <lineage>
        <taxon>Eukaryota</taxon>
        <taxon>Metazoa</taxon>
        <taxon>Ecdysozoa</taxon>
        <taxon>Nematoda</taxon>
        <taxon>Chromadorea</taxon>
        <taxon>Rhabditida</taxon>
        <taxon>Rhabditina</taxon>
        <taxon>Rhabditomorpha</taxon>
        <taxon>Rhabditoidea</taxon>
        <taxon>Rhabditidae</taxon>
        <taxon>Peloderinae</taxon>
        <taxon>Caenorhabditis</taxon>
    </lineage>
</organism>
<evidence type="ECO:0000313" key="2">
    <source>
        <dbReference type="EMBL" id="ULU10376.1"/>
    </source>
</evidence>
<evidence type="ECO:0000313" key="5">
    <source>
        <dbReference type="Proteomes" id="UP000829354"/>
    </source>
</evidence>
<keyword evidence="1" id="KW-0732">Signal</keyword>
<dbReference type="Proteomes" id="UP000829354">
    <property type="component" value="Chromosome I"/>
</dbReference>
<reference evidence="3 5" key="1">
    <citation type="submission" date="2022-04" db="EMBL/GenBank/DDBJ databases">
        <title>Chromosome-level reference genomes for two strains of Caenorhabditis briggsae: an improved platform for comparative genomics.</title>
        <authorList>
            <person name="Stevens L."/>
            <person name="Andersen E."/>
        </authorList>
    </citation>
    <scope>NUCLEOTIDE SEQUENCE [LARGE SCALE GENOMIC DNA]</scope>
    <source>
        <strain evidence="3">VX34</strain>
        <tissue evidence="3">Whole-organism</tissue>
    </source>
</reference>
<proteinExistence type="predicted"/>
<feature type="chain" id="PRO_5044706997" evidence="1">
    <location>
        <begin position="25"/>
        <end position="166"/>
    </location>
</feature>
<gene>
    <name evidence="2" type="ORF">L3Y34_014578</name>
    <name evidence="3" type="ORF">L5515_000656</name>
</gene>
<sequence length="166" mass="18573">MNLCQRLLLRLLIAISVISIAVQSLECIQCAPNSAWYSEQEEERRIEACRQGLVAPTECSNASHTHCIVNWYRTGGSSEKMVMKRHCGVESDVTGCTLYNSKISRKVRRHLLSRDDSHDRRESASSFVEVCSTSCPTGDCVNSSNLRGALLPIVFSLIYIIYSNLN</sequence>
<dbReference type="EMBL" id="CP090891">
    <property type="protein sequence ID" value="ULU10376.1"/>
    <property type="molecule type" value="Genomic_DNA"/>
</dbReference>
<protein>
    <submittedName>
        <fullName evidence="3">Uncharacterized protein</fullName>
    </submittedName>
</protein>
<dbReference type="KEGG" id="cbr:CBG_25058"/>
<dbReference type="Proteomes" id="UP000827892">
    <property type="component" value="Chromosome I"/>
</dbReference>